<evidence type="ECO:0000313" key="3">
    <source>
        <dbReference type="Proteomes" id="UP000284375"/>
    </source>
</evidence>
<feature type="region of interest" description="Disordered" evidence="1">
    <location>
        <begin position="23"/>
        <end position="71"/>
    </location>
</feature>
<feature type="compositionally biased region" description="Polar residues" evidence="1">
    <location>
        <begin position="46"/>
        <end position="64"/>
    </location>
</feature>
<protein>
    <submittedName>
        <fullName evidence="2">Uncharacterized protein</fullName>
    </submittedName>
</protein>
<dbReference type="AlphaFoldDB" id="A0A423VZB8"/>
<gene>
    <name evidence="2" type="ORF">VSDG_05389</name>
</gene>
<sequence length="89" mass="9660">MSCRNPWADVARQQEMVQVGKSVFTGDSSLGRGRLTARPPPAVTDRSPSGSPFWRNQTPSNGPRRTTRESSLVVGAAYSHADMLTIDSL</sequence>
<evidence type="ECO:0000313" key="2">
    <source>
        <dbReference type="EMBL" id="ROV96386.1"/>
    </source>
</evidence>
<evidence type="ECO:0000256" key="1">
    <source>
        <dbReference type="SAM" id="MobiDB-lite"/>
    </source>
</evidence>
<reference evidence="2 3" key="1">
    <citation type="submission" date="2015-09" db="EMBL/GenBank/DDBJ databases">
        <title>Host preference determinants of Valsa canker pathogens revealed by comparative genomics.</title>
        <authorList>
            <person name="Yin Z."/>
            <person name="Huang L."/>
        </authorList>
    </citation>
    <scope>NUCLEOTIDE SEQUENCE [LARGE SCALE GENOMIC DNA]</scope>
    <source>
        <strain evidence="2 3">YSFL</strain>
    </source>
</reference>
<dbReference type="STRING" id="252740.A0A423VZB8"/>
<comment type="caution">
    <text evidence="2">The sequence shown here is derived from an EMBL/GenBank/DDBJ whole genome shotgun (WGS) entry which is preliminary data.</text>
</comment>
<dbReference type="OrthoDB" id="10612332at2759"/>
<organism evidence="2 3">
    <name type="scientific">Cytospora chrysosperma</name>
    <name type="common">Cytospora canker fungus</name>
    <name type="synonym">Sphaeria chrysosperma</name>
    <dbReference type="NCBI Taxonomy" id="252740"/>
    <lineage>
        <taxon>Eukaryota</taxon>
        <taxon>Fungi</taxon>
        <taxon>Dikarya</taxon>
        <taxon>Ascomycota</taxon>
        <taxon>Pezizomycotina</taxon>
        <taxon>Sordariomycetes</taxon>
        <taxon>Sordariomycetidae</taxon>
        <taxon>Diaporthales</taxon>
        <taxon>Cytosporaceae</taxon>
        <taxon>Cytospora</taxon>
    </lineage>
</organism>
<keyword evidence="3" id="KW-1185">Reference proteome</keyword>
<name>A0A423VZB8_CYTCH</name>
<accession>A0A423VZB8</accession>
<dbReference type="EMBL" id="LJZO01000020">
    <property type="protein sequence ID" value="ROV96386.1"/>
    <property type="molecule type" value="Genomic_DNA"/>
</dbReference>
<dbReference type="Proteomes" id="UP000284375">
    <property type="component" value="Unassembled WGS sequence"/>
</dbReference>
<proteinExistence type="predicted"/>